<feature type="compositionally biased region" description="Basic and acidic residues" evidence="3">
    <location>
        <begin position="74"/>
        <end position="84"/>
    </location>
</feature>
<feature type="non-terminal residue" evidence="4">
    <location>
        <position position="1"/>
    </location>
</feature>
<name>A0A401RJK7_CHIPU</name>
<reference evidence="4 5" key="1">
    <citation type="journal article" date="2018" name="Nat. Ecol. Evol.">
        <title>Shark genomes provide insights into elasmobranch evolution and the origin of vertebrates.</title>
        <authorList>
            <person name="Hara Y"/>
            <person name="Yamaguchi K"/>
            <person name="Onimaru K"/>
            <person name="Kadota M"/>
            <person name="Koyanagi M"/>
            <person name="Keeley SD"/>
            <person name="Tatsumi K"/>
            <person name="Tanaka K"/>
            <person name="Motone F"/>
            <person name="Kageyama Y"/>
            <person name="Nozu R"/>
            <person name="Adachi N"/>
            <person name="Nishimura O"/>
            <person name="Nakagawa R"/>
            <person name="Tanegashima C"/>
            <person name="Kiyatake I"/>
            <person name="Matsumoto R"/>
            <person name="Murakumo K"/>
            <person name="Nishida K"/>
            <person name="Terakita A"/>
            <person name="Kuratani S"/>
            <person name="Sato K"/>
            <person name="Hyodo S Kuraku.S."/>
        </authorList>
    </citation>
    <scope>NUCLEOTIDE SEQUENCE [LARGE SCALE GENOMIC DNA]</scope>
</reference>
<organism evidence="4 5">
    <name type="scientific">Chiloscyllium punctatum</name>
    <name type="common">Brownbanded bambooshark</name>
    <name type="synonym">Hemiscyllium punctatum</name>
    <dbReference type="NCBI Taxonomy" id="137246"/>
    <lineage>
        <taxon>Eukaryota</taxon>
        <taxon>Metazoa</taxon>
        <taxon>Chordata</taxon>
        <taxon>Craniata</taxon>
        <taxon>Vertebrata</taxon>
        <taxon>Chondrichthyes</taxon>
        <taxon>Elasmobranchii</taxon>
        <taxon>Galeomorphii</taxon>
        <taxon>Galeoidea</taxon>
        <taxon>Orectolobiformes</taxon>
        <taxon>Hemiscylliidae</taxon>
        <taxon>Chiloscyllium</taxon>
    </lineage>
</organism>
<protein>
    <recommendedName>
        <fullName evidence="6">Protein LYRIC</fullName>
    </recommendedName>
</protein>
<comment type="subcellular location">
    <subcellularLocation>
        <location evidence="1">Nucleus</location>
    </subcellularLocation>
</comment>
<dbReference type="GO" id="GO:0005634">
    <property type="term" value="C:nucleus"/>
    <property type="evidence" value="ECO:0007669"/>
    <property type="project" value="UniProtKB-SubCell"/>
</dbReference>
<feature type="region of interest" description="Disordered" evidence="3">
    <location>
        <begin position="1"/>
        <end position="115"/>
    </location>
</feature>
<evidence type="ECO:0000256" key="2">
    <source>
        <dbReference type="ARBA" id="ARBA00023242"/>
    </source>
</evidence>
<feature type="non-terminal residue" evidence="4">
    <location>
        <position position="115"/>
    </location>
</feature>
<evidence type="ECO:0000256" key="3">
    <source>
        <dbReference type="SAM" id="MobiDB-lite"/>
    </source>
</evidence>
<dbReference type="GO" id="GO:0043123">
    <property type="term" value="P:positive regulation of canonical NF-kappaB signal transduction"/>
    <property type="evidence" value="ECO:0007669"/>
    <property type="project" value="InterPro"/>
</dbReference>
<dbReference type="PANTHER" id="PTHR23251">
    <property type="entry name" value="LYSINE-RICH CEACAM1 CO-ISOLATED PROTEIN LYRIC PROTEIN"/>
    <property type="match status" value="1"/>
</dbReference>
<evidence type="ECO:0000313" key="5">
    <source>
        <dbReference type="Proteomes" id="UP000287033"/>
    </source>
</evidence>
<feature type="compositionally biased region" description="Polar residues" evidence="3">
    <location>
        <begin position="33"/>
        <end position="45"/>
    </location>
</feature>
<sequence>TSSEPASQSSTADHQWDANPTPNLVDDAWSGINGISTVDPSSDWNAPTEEWGNWLVEESTSPAQPEDVAAETQKPSDEEKEKADSGLQGSATSKSKKKKKKKKKGEEGAAAAPVQ</sequence>
<dbReference type="PANTHER" id="PTHR23251:SF0">
    <property type="entry name" value="PROTEIN LYRIC"/>
    <property type="match status" value="1"/>
</dbReference>
<evidence type="ECO:0000256" key="1">
    <source>
        <dbReference type="ARBA" id="ARBA00004123"/>
    </source>
</evidence>
<dbReference type="GO" id="GO:0003712">
    <property type="term" value="F:transcription coregulator activity"/>
    <property type="evidence" value="ECO:0007669"/>
    <property type="project" value="TreeGrafter"/>
</dbReference>
<gene>
    <name evidence="4" type="ORF">chiPu_0022077</name>
</gene>
<dbReference type="InterPro" id="IPR052305">
    <property type="entry name" value="TransReg_TumorExp"/>
</dbReference>
<evidence type="ECO:0008006" key="6">
    <source>
        <dbReference type="Google" id="ProtNLM"/>
    </source>
</evidence>
<dbReference type="AlphaFoldDB" id="A0A401RJK7"/>
<feature type="compositionally biased region" description="Polar residues" evidence="3">
    <location>
        <begin position="1"/>
        <end position="22"/>
    </location>
</feature>
<dbReference type="GO" id="GO:0045766">
    <property type="term" value="P:positive regulation of angiogenesis"/>
    <property type="evidence" value="ECO:0007669"/>
    <property type="project" value="InterPro"/>
</dbReference>
<dbReference type="GO" id="GO:0043066">
    <property type="term" value="P:negative regulation of apoptotic process"/>
    <property type="evidence" value="ECO:0007669"/>
    <property type="project" value="InterPro"/>
</dbReference>
<dbReference type="InterPro" id="IPR031402">
    <property type="entry name" value="LYRIC"/>
</dbReference>
<feature type="compositionally biased region" description="Basic residues" evidence="3">
    <location>
        <begin position="94"/>
        <end position="103"/>
    </location>
</feature>
<accession>A0A401RJK7</accession>
<evidence type="ECO:0000313" key="4">
    <source>
        <dbReference type="EMBL" id="GCC18309.1"/>
    </source>
</evidence>
<proteinExistence type="predicted"/>
<dbReference type="EMBL" id="BEZZ01005837">
    <property type="protein sequence ID" value="GCC18309.1"/>
    <property type="molecule type" value="Genomic_DNA"/>
</dbReference>
<comment type="caution">
    <text evidence="4">The sequence shown here is derived from an EMBL/GenBank/DDBJ whole genome shotgun (WGS) entry which is preliminary data.</text>
</comment>
<keyword evidence="5" id="KW-1185">Reference proteome</keyword>
<dbReference type="GO" id="GO:0006357">
    <property type="term" value="P:regulation of transcription by RNA polymerase II"/>
    <property type="evidence" value="ECO:0007669"/>
    <property type="project" value="TreeGrafter"/>
</dbReference>
<keyword evidence="2" id="KW-0539">Nucleus</keyword>
<dbReference type="Pfam" id="PF15686">
    <property type="entry name" value="LYRIC"/>
    <property type="match status" value="1"/>
</dbReference>
<dbReference type="Proteomes" id="UP000287033">
    <property type="component" value="Unassembled WGS sequence"/>
</dbReference>
<dbReference type="OrthoDB" id="8918651at2759"/>
<dbReference type="STRING" id="137246.A0A401RJK7"/>